<name>A0A173VAQ5_PARDI</name>
<reference evidence="1 2" key="1">
    <citation type="submission" date="2015-09" db="EMBL/GenBank/DDBJ databases">
        <authorList>
            <consortium name="Pathogen Informatics"/>
        </authorList>
    </citation>
    <scope>NUCLEOTIDE SEQUENCE [LARGE SCALE GENOMIC DNA]</scope>
    <source>
        <strain evidence="1 2">2789STDY5608872</strain>
    </source>
</reference>
<evidence type="ECO:0000313" key="2">
    <source>
        <dbReference type="Proteomes" id="UP000095591"/>
    </source>
</evidence>
<gene>
    <name evidence="1" type="ORF">ERS852429_02834</name>
</gene>
<evidence type="ECO:0000313" key="1">
    <source>
        <dbReference type="EMBL" id="CUN24134.1"/>
    </source>
</evidence>
<proteinExistence type="predicted"/>
<sequence>MYILINLLSIIDSKGRLYYDTKSFNRQTLLHQLTIINNISNKKPLINRQYLSHAVLKKNKKHTFTPLLQPLKQLLTPRLPFTAKAVGVGRDKALGDLLVVIAEDMAVGDDELLEGQRLVGLELIHSCPRENAVTDM</sequence>
<dbReference type="EMBL" id="CYXP01000006">
    <property type="protein sequence ID" value="CUN24134.1"/>
    <property type="molecule type" value="Genomic_DNA"/>
</dbReference>
<accession>A0A173VAQ5</accession>
<dbReference type="Proteomes" id="UP000095591">
    <property type="component" value="Unassembled WGS sequence"/>
</dbReference>
<organism evidence="1 2">
    <name type="scientific">Parabacteroides distasonis</name>
    <dbReference type="NCBI Taxonomy" id="823"/>
    <lineage>
        <taxon>Bacteria</taxon>
        <taxon>Pseudomonadati</taxon>
        <taxon>Bacteroidota</taxon>
        <taxon>Bacteroidia</taxon>
        <taxon>Bacteroidales</taxon>
        <taxon>Tannerellaceae</taxon>
        <taxon>Parabacteroides</taxon>
    </lineage>
</organism>
<dbReference type="AlphaFoldDB" id="A0A173VAQ5"/>
<protein>
    <submittedName>
        <fullName evidence="1">Uncharacterized protein</fullName>
    </submittedName>
</protein>